<dbReference type="EMBL" id="MBAD02001549">
    <property type="protein sequence ID" value="RLN53660.1"/>
    <property type="molecule type" value="Genomic_DNA"/>
</dbReference>
<evidence type="ECO:0000313" key="4">
    <source>
        <dbReference type="Proteomes" id="UP000277300"/>
    </source>
</evidence>
<dbReference type="Proteomes" id="UP000277300">
    <property type="component" value="Unassembled WGS sequence"/>
</dbReference>
<name>A0A3F2RNU6_9STRA</name>
<dbReference type="Proteomes" id="UP000284657">
    <property type="component" value="Unassembled WGS sequence"/>
</dbReference>
<dbReference type="OrthoDB" id="127581at2759"/>
<evidence type="ECO:0000256" key="1">
    <source>
        <dbReference type="SAM" id="SignalP"/>
    </source>
</evidence>
<proteinExistence type="predicted"/>
<evidence type="ECO:0000313" key="3">
    <source>
        <dbReference type="EMBL" id="RLN61338.1"/>
    </source>
</evidence>
<gene>
    <name evidence="2" type="ORF">BBJ29_005507</name>
    <name evidence="3" type="ORF">BBP00_00005459</name>
</gene>
<protein>
    <submittedName>
        <fullName evidence="3">Uncharacterized protein</fullName>
    </submittedName>
</protein>
<reference evidence="4 5" key="1">
    <citation type="submission" date="2018-07" db="EMBL/GenBank/DDBJ databases">
        <title>Genome sequencing of oomycete isolates from Chile give support for New Zealand origin for Phytophthora kernoviae and make available the first Nothophytophthora sp. genome.</title>
        <authorList>
            <person name="Studholme D.J."/>
            <person name="Sanfuentes E."/>
            <person name="Panda P."/>
            <person name="Hill R."/>
            <person name="Sambles C."/>
            <person name="Grant M."/>
            <person name="Williams N.M."/>
            <person name="Mcdougal R.L."/>
        </authorList>
    </citation>
    <scope>NUCLEOTIDE SEQUENCE [LARGE SCALE GENOMIC DNA]</scope>
    <source>
        <strain evidence="3">Chile6</strain>
        <strain evidence="2">Chile7</strain>
    </source>
</reference>
<comment type="caution">
    <text evidence="3">The sequence shown here is derived from an EMBL/GenBank/DDBJ whole genome shotgun (WGS) entry which is preliminary data.</text>
</comment>
<evidence type="ECO:0000313" key="5">
    <source>
        <dbReference type="Proteomes" id="UP000284657"/>
    </source>
</evidence>
<feature type="chain" id="PRO_5036082245" evidence="1">
    <location>
        <begin position="22"/>
        <end position="183"/>
    </location>
</feature>
<feature type="signal peptide" evidence="1">
    <location>
        <begin position="1"/>
        <end position="21"/>
    </location>
</feature>
<keyword evidence="1" id="KW-0732">Signal</keyword>
<dbReference type="AlphaFoldDB" id="A0A3F2RNU6"/>
<organism evidence="3 4">
    <name type="scientific">Phytophthora kernoviae</name>
    <dbReference type="NCBI Taxonomy" id="325452"/>
    <lineage>
        <taxon>Eukaryota</taxon>
        <taxon>Sar</taxon>
        <taxon>Stramenopiles</taxon>
        <taxon>Oomycota</taxon>
        <taxon>Peronosporomycetes</taxon>
        <taxon>Peronosporales</taxon>
        <taxon>Peronosporaceae</taxon>
        <taxon>Phytophthora</taxon>
    </lineage>
</organism>
<sequence>MDTRLLSVLLILTVIATDAAAGTIYSIAGFHLGDSCENNTPYLVYISKYADCISDSCSVTTLGSNAFTSDMTAIKCSSEYLTPMREMFSGSSYVIRSTFSDENCTTFQHSYGYPATDSCVGAYNEDQSYHYKGTLHENGLASISIFDERACLSSNLTATYNADKDALESHSCVPSGTANELSR</sequence>
<accession>A0A3F2RNU6</accession>
<dbReference type="EMBL" id="MBDO02000160">
    <property type="protein sequence ID" value="RLN61338.1"/>
    <property type="molecule type" value="Genomic_DNA"/>
</dbReference>
<evidence type="ECO:0000313" key="2">
    <source>
        <dbReference type="EMBL" id="RLN53660.1"/>
    </source>
</evidence>